<sequence length="141" mass="15596">MSSDYGFYAGILRFVAKKTESDDREIKVMMGHLSGIATAIEQSGRFVVERANCESAARAFAGVAKFLQERILPEALAAGNEGAVNQLKWAIETSLALGSELVKRIALEEYEGQDKFTFDLPLPPRRADRALKMLPDRTPFT</sequence>
<dbReference type="KEGG" id="txi:TH3_11505"/>
<accession>A0AB72UE91</accession>
<name>A0AB72UE91_9PROT</name>
<dbReference type="AlphaFoldDB" id="A0AB72UE91"/>
<evidence type="ECO:0000313" key="2">
    <source>
        <dbReference type="Proteomes" id="UP000007127"/>
    </source>
</evidence>
<dbReference type="Proteomes" id="UP000007127">
    <property type="component" value="Chromosome"/>
</dbReference>
<dbReference type="EMBL" id="CP004388">
    <property type="protein sequence ID" value="AJD52417.1"/>
    <property type="molecule type" value="Genomic_DNA"/>
</dbReference>
<gene>
    <name evidence="1" type="ORF">TH3_11505</name>
</gene>
<dbReference type="GeneID" id="31927976"/>
<protein>
    <submittedName>
        <fullName evidence="1">Uncharacterized protein</fullName>
    </submittedName>
</protein>
<evidence type="ECO:0000313" key="1">
    <source>
        <dbReference type="EMBL" id="AJD52417.1"/>
    </source>
</evidence>
<dbReference type="RefSeq" id="WP_007092193.1">
    <property type="nucleotide sequence ID" value="NZ_CP004388.1"/>
</dbReference>
<reference evidence="1 2" key="1">
    <citation type="journal article" date="2012" name="J. Bacteriol.">
        <title>Genome sequence of Thalassospira xiamenensis type strain M-5.</title>
        <authorList>
            <person name="Lai Q."/>
            <person name="Shao Z."/>
        </authorList>
    </citation>
    <scope>NUCLEOTIDE SEQUENCE [LARGE SCALE GENOMIC DNA]</scope>
    <source>
        <strain evidence="1 2">M-5</strain>
    </source>
</reference>
<proteinExistence type="predicted"/>
<organism evidence="1 2">
    <name type="scientific">Thalassospira xiamenensis M-5 = DSM 17429</name>
    <dbReference type="NCBI Taxonomy" id="1123366"/>
    <lineage>
        <taxon>Bacteria</taxon>
        <taxon>Pseudomonadati</taxon>
        <taxon>Pseudomonadota</taxon>
        <taxon>Alphaproteobacteria</taxon>
        <taxon>Rhodospirillales</taxon>
        <taxon>Thalassospiraceae</taxon>
        <taxon>Thalassospira</taxon>
    </lineage>
</organism>